<keyword evidence="2" id="KW-1185">Reference proteome</keyword>
<dbReference type="EMBL" id="JH767338">
    <property type="protein sequence ID" value="EQC24941.1"/>
    <property type="molecule type" value="Genomic_DNA"/>
</dbReference>
<reference evidence="1 2" key="1">
    <citation type="submission" date="2012-04" db="EMBL/GenBank/DDBJ databases">
        <title>The Genome Sequence of Saprolegnia declina VS20.</title>
        <authorList>
            <consortium name="The Broad Institute Genome Sequencing Platform"/>
            <person name="Russ C."/>
            <person name="Nusbaum C."/>
            <person name="Tyler B."/>
            <person name="van West P."/>
            <person name="Dieguez-Uribeondo J."/>
            <person name="de Bruijn I."/>
            <person name="Tripathy S."/>
            <person name="Jiang R."/>
            <person name="Young S.K."/>
            <person name="Zeng Q."/>
            <person name="Gargeya S."/>
            <person name="Fitzgerald M."/>
            <person name="Haas B."/>
            <person name="Abouelleil A."/>
            <person name="Alvarado L."/>
            <person name="Arachchi H.M."/>
            <person name="Berlin A."/>
            <person name="Chapman S.B."/>
            <person name="Goldberg J."/>
            <person name="Griggs A."/>
            <person name="Gujja S."/>
            <person name="Hansen M."/>
            <person name="Howarth C."/>
            <person name="Imamovic A."/>
            <person name="Larimer J."/>
            <person name="McCowen C."/>
            <person name="Montmayeur A."/>
            <person name="Murphy C."/>
            <person name="Neiman D."/>
            <person name="Pearson M."/>
            <person name="Priest M."/>
            <person name="Roberts A."/>
            <person name="Saif S."/>
            <person name="Shea T."/>
            <person name="Sisk P."/>
            <person name="Sykes S."/>
            <person name="Wortman J."/>
            <person name="Nusbaum C."/>
            <person name="Birren B."/>
        </authorList>
    </citation>
    <scope>NUCLEOTIDE SEQUENCE [LARGE SCALE GENOMIC DNA]</scope>
    <source>
        <strain evidence="1 2">VS20</strain>
    </source>
</reference>
<dbReference type="OMA" id="TIFCEDD"/>
<accession>T0PRW5</accession>
<dbReference type="AlphaFoldDB" id="T0PRW5"/>
<gene>
    <name evidence="1" type="ORF">SDRG_17167</name>
</gene>
<organism evidence="1 2">
    <name type="scientific">Saprolegnia diclina (strain VS20)</name>
    <dbReference type="NCBI Taxonomy" id="1156394"/>
    <lineage>
        <taxon>Eukaryota</taxon>
        <taxon>Sar</taxon>
        <taxon>Stramenopiles</taxon>
        <taxon>Oomycota</taxon>
        <taxon>Saprolegniomycetes</taxon>
        <taxon>Saprolegniales</taxon>
        <taxon>Saprolegniaceae</taxon>
        <taxon>Saprolegnia</taxon>
    </lineage>
</organism>
<sequence>MSNAKRPTIAPTPAVGLDHVQITIVKCLETPDDVVAFLDALPLGAICGPLATVLRLLRAPIDDAIYVATVTLLRLLRPPGDDMRDAGAKAAALARQWSSFVGLDHVLIGILKWFKTPQEVLAFLEGIDTPTLGAPLVALLRLLRAPLDVVVNGGFVWPALNETTALDKMWPVLQLDYVYQASTGLVIDALPAFHAVETTRFGPFEWLVETFGPKLTHLQIGMFFQTMWTAFAHFDRAPDEWTATLAQWLQSGHATRLRFESKVKHLPDGIVRMLAATSSLSHLDVIAVDQVFGSLCDASAMRFNNLQTMRVRAETVLTSLTIACKDDIDLLFEMLTRFSALRVLKLLGAELYDVPLPLPPMTHPLALTSVTLHNVELSANAFLVLNAHFAKSPELQLLSFEGTSFAHDASLCYIVAS</sequence>
<proteinExistence type="predicted"/>
<dbReference type="SUPFAM" id="SSF52047">
    <property type="entry name" value="RNI-like"/>
    <property type="match status" value="1"/>
</dbReference>
<evidence type="ECO:0000313" key="1">
    <source>
        <dbReference type="EMBL" id="EQC24941.1"/>
    </source>
</evidence>
<dbReference type="Proteomes" id="UP000030762">
    <property type="component" value="Unassembled WGS sequence"/>
</dbReference>
<dbReference type="GeneID" id="19957894"/>
<feature type="non-terminal residue" evidence="1">
    <location>
        <position position="417"/>
    </location>
</feature>
<name>T0PRW5_SAPDV</name>
<dbReference type="VEuPathDB" id="FungiDB:SDRG_17167"/>
<dbReference type="InParanoid" id="T0PRW5"/>
<dbReference type="OrthoDB" id="10557113at2759"/>
<protein>
    <submittedName>
        <fullName evidence="1">Uncharacterized protein</fullName>
    </submittedName>
</protein>
<evidence type="ECO:0000313" key="2">
    <source>
        <dbReference type="Proteomes" id="UP000030762"/>
    </source>
</evidence>
<dbReference type="RefSeq" id="XP_008621626.1">
    <property type="nucleotide sequence ID" value="XM_008623404.1"/>
</dbReference>